<accession>A0ABT7YJI2</accession>
<evidence type="ECO:0000313" key="3">
    <source>
        <dbReference type="Proteomes" id="UP001171902"/>
    </source>
</evidence>
<dbReference type="EMBL" id="JAUEMJ010000001">
    <property type="protein sequence ID" value="MDN3238795.1"/>
    <property type="molecule type" value="Genomic_DNA"/>
</dbReference>
<keyword evidence="3" id="KW-1185">Reference proteome</keyword>
<feature type="compositionally biased region" description="Polar residues" evidence="1">
    <location>
        <begin position="1"/>
        <end position="10"/>
    </location>
</feature>
<protein>
    <submittedName>
        <fullName evidence="2">Uncharacterized protein</fullName>
    </submittedName>
</protein>
<gene>
    <name evidence="2" type="ORF">QWI33_03585</name>
</gene>
<evidence type="ECO:0000256" key="1">
    <source>
        <dbReference type="SAM" id="MobiDB-lite"/>
    </source>
</evidence>
<comment type="caution">
    <text evidence="2">The sequence shown here is derived from an EMBL/GenBank/DDBJ whole genome shotgun (WGS) entry which is preliminary data.</text>
</comment>
<dbReference type="RefSeq" id="WP_289954955.1">
    <property type="nucleotide sequence ID" value="NZ_JAUEMJ010000001.1"/>
</dbReference>
<evidence type="ECO:0000313" key="2">
    <source>
        <dbReference type="EMBL" id="MDN3238795.1"/>
    </source>
</evidence>
<reference evidence="2" key="1">
    <citation type="submission" date="2023-06" db="EMBL/GenBank/DDBJ databases">
        <title>Gycomyces niveus sp.nov., a novel actinomycete isolated from soil in Shouguang.</title>
        <authorList>
            <person name="Yang X."/>
            <person name="Zhao J."/>
        </authorList>
    </citation>
    <scope>NUCLEOTIDE SEQUENCE</scope>
    <source>
        <strain evidence="2">NEAU C2</strain>
    </source>
</reference>
<organism evidence="2 3">
    <name type="scientific">Glycomyces tritici</name>
    <dbReference type="NCBI Taxonomy" id="2665176"/>
    <lineage>
        <taxon>Bacteria</taxon>
        <taxon>Bacillati</taxon>
        <taxon>Actinomycetota</taxon>
        <taxon>Actinomycetes</taxon>
        <taxon>Glycomycetales</taxon>
        <taxon>Glycomycetaceae</taxon>
        <taxon>Glycomyces</taxon>
    </lineage>
</organism>
<feature type="region of interest" description="Disordered" evidence="1">
    <location>
        <begin position="1"/>
        <end position="29"/>
    </location>
</feature>
<proteinExistence type="predicted"/>
<sequence length="68" mass="7203">MAQQLETAPATTPERADEPNPLAATAADDVPASPAALWASESRANYSITHTDQAEHAWIDCGCVIHSE</sequence>
<dbReference type="Proteomes" id="UP001171902">
    <property type="component" value="Unassembled WGS sequence"/>
</dbReference>
<name>A0ABT7YJI2_9ACTN</name>